<protein>
    <recommendedName>
        <fullName evidence="4">DUF4468 domain-containing protein</fullName>
    </recommendedName>
</protein>
<name>A0ABT7CYM0_9BACT</name>
<feature type="signal peptide" evidence="1">
    <location>
        <begin position="1"/>
        <end position="22"/>
    </location>
</feature>
<evidence type="ECO:0000256" key="1">
    <source>
        <dbReference type="SAM" id="SignalP"/>
    </source>
</evidence>
<proteinExistence type="predicted"/>
<dbReference type="RefSeq" id="WP_314005731.1">
    <property type="nucleotide sequence ID" value="NZ_JASJOR010000066.1"/>
</dbReference>
<gene>
    <name evidence="2" type="ORF">QNI19_38350</name>
</gene>
<evidence type="ECO:0000313" key="3">
    <source>
        <dbReference type="Proteomes" id="UP001228581"/>
    </source>
</evidence>
<sequence length="200" mass="23538">MSKIVLLLLYLFCALTNNPVQAQGKLKVKLKKDKENALLYALLIYQGKMIDSLDISLINGSSLIYKDNYVYISERPSPFNIRAGHKYHFDFMKYQISSDGFHLINKLIIFIDDCLFKQDSYSFDTMLRRNPELFNIGFDKKGLFWIQCRMERKKNRKLIDRPIKKQIPFSSLVFENIAKEVCSNLKAYYTTECQICKEQK</sequence>
<evidence type="ECO:0008006" key="4">
    <source>
        <dbReference type="Google" id="ProtNLM"/>
    </source>
</evidence>
<feature type="chain" id="PRO_5047373795" description="DUF4468 domain-containing protein" evidence="1">
    <location>
        <begin position="23"/>
        <end position="200"/>
    </location>
</feature>
<evidence type="ECO:0000313" key="2">
    <source>
        <dbReference type="EMBL" id="MDJ1498853.1"/>
    </source>
</evidence>
<dbReference type="Proteomes" id="UP001228581">
    <property type="component" value="Unassembled WGS sequence"/>
</dbReference>
<reference evidence="2 3" key="1">
    <citation type="submission" date="2023-05" db="EMBL/GenBank/DDBJ databases">
        <authorList>
            <person name="Zhang X."/>
        </authorList>
    </citation>
    <scope>NUCLEOTIDE SEQUENCE [LARGE SCALE GENOMIC DNA]</scope>
    <source>
        <strain evidence="2 3">DM2B3-1</strain>
    </source>
</reference>
<dbReference type="EMBL" id="JASJOT010000062">
    <property type="protein sequence ID" value="MDJ1498853.1"/>
    <property type="molecule type" value="Genomic_DNA"/>
</dbReference>
<comment type="caution">
    <text evidence="2">The sequence shown here is derived from an EMBL/GenBank/DDBJ whole genome shotgun (WGS) entry which is preliminary data.</text>
</comment>
<accession>A0ABT7CYM0</accession>
<keyword evidence="1" id="KW-0732">Signal</keyword>
<organism evidence="2 3">
    <name type="scientific">Xanthocytophaga flava</name>
    <dbReference type="NCBI Taxonomy" id="3048013"/>
    <lineage>
        <taxon>Bacteria</taxon>
        <taxon>Pseudomonadati</taxon>
        <taxon>Bacteroidota</taxon>
        <taxon>Cytophagia</taxon>
        <taxon>Cytophagales</taxon>
        <taxon>Rhodocytophagaceae</taxon>
        <taxon>Xanthocytophaga</taxon>
    </lineage>
</organism>
<keyword evidence="3" id="KW-1185">Reference proteome</keyword>